<comment type="function">
    <text evidence="1">Essential component of the TIM23 complex, a complex that mediates the translocation of transit peptide-containing proteins across the mitochondrial inner membrane.</text>
</comment>
<dbReference type="OMA" id="SEHISHK"/>
<evidence type="ECO:0000313" key="4">
    <source>
        <dbReference type="EMBL" id="EMC96587.1"/>
    </source>
</evidence>
<dbReference type="eggNOG" id="KOG1605">
    <property type="taxonomic scope" value="Eukaryota"/>
</dbReference>
<dbReference type="OrthoDB" id="1711508at2759"/>
<keyword evidence="5" id="KW-1185">Reference proteome</keyword>
<dbReference type="HOGENOM" id="CLU_611083_0_0_1"/>
<dbReference type="STRING" id="717646.M2LQA2"/>
<dbReference type="EMBL" id="KB445555">
    <property type="protein sequence ID" value="EMC96587.1"/>
    <property type="molecule type" value="Genomic_DNA"/>
</dbReference>
<keyword evidence="1" id="KW-0813">Transport</keyword>
<proteinExistence type="inferred from homology"/>
<feature type="region of interest" description="Disordered" evidence="2">
    <location>
        <begin position="128"/>
        <end position="149"/>
    </location>
</feature>
<gene>
    <name evidence="4" type="ORF">BAUCODRAFT_33948</name>
</gene>
<dbReference type="RefSeq" id="XP_007676116.1">
    <property type="nucleotide sequence ID" value="XM_007677926.1"/>
</dbReference>
<dbReference type="PANTHER" id="PTHR12210">
    <property type="entry name" value="DULLARD PROTEIN PHOSPHATASE"/>
    <property type="match status" value="1"/>
</dbReference>
<evidence type="ECO:0000259" key="3">
    <source>
        <dbReference type="PROSITE" id="PS50969"/>
    </source>
</evidence>
<feature type="region of interest" description="Disordered" evidence="2">
    <location>
        <begin position="176"/>
        <end position="227"/>
    </location>
</feature>
<dbReference type="AlphaFoldDB" id="M2LQA2"/>
<dbReference type="PROSITE" id="PS50969">
    <property type="entry name" value="FCP1"/>
    <property type="match status" value="1"/>
</dbReference>
<comment type="subunit">
    <text evidence="1">Component of the TIM23 complex.</text>
</comment>
<name>M2LQA2_BAUPA</name>
<keyword evidence="1" id="KW-0811">Translocation</keyword>
<dbReference type="KEGG" id="bcom:BAUCODRAFT_33948"/>
<comment type="subcellular location">
    <subcellularLocation>
        <location evidence="1">Mitochondrion inner membrane</location>
        <topology evidence="1">Single-pass membrane protein</topology>
    </subcellularLocation>
</comment>
<comment type="similarity">
    <text evidence="1">Belongs to the TIM50 family.</text>
</comment>
<dbReference type="InterPro" id="IPR036412">
    <property type="entry name" value="HAD-like_sf"/>
</dbReference>
<dbReference type="GO" id="GO:0015031">
    <property type="term" value="P:protein transport"/>
    <property type="evidence" value="ECO:0007669"/>
    <property type="project" value="UniProtKB-KW"/>
</dbReference>
<dbReference type="Pfam" id="PF03031">
    <property type="entry name" value="NIF"/>
    <property type="match status" value="1"/>
</dbReference>
<protein>
    <recommendedName>
        <fullName evidence="1">Mitochondrial import inner membrane translocase subunit TIM50</fullName>
    </recommendedName>
</protein>
<dbReference type="SUPFAM" id="SSF56784">
    <property type="entry name" value="HAD-like"/>
    <property type="match status" value="1"/>
</dbReference>
<sequence>MAERRTNQYPMARAMFANLPDLADGLSTLSLTPDETTPNSSEPAQAMGIQSTGRRTAINTKTYVPPHRRRAKRVPATAKDGIQQSKAFTDNNLPIINRPALTLHPDAQAFTPGSAYRAEQWQQSPWYGAQQVQPHDSDYSRSASGVEDGHVEVPAPPATSEAEWYSSMGMLSLAQKAKRKGGKPRGKATVTPVRELRAPGADLSDSQQSLSLPPPASPKSTPRLSLLKRPEPTWTYLKQAEREAAFRSGPPRRLLVVLDLNGTLVHRKKGGGSNFTARVHVPEFLHYLLTNHKVMIWSSARPENVKDMCAKLFTKTKRDQLVAIWARDKLRLTPHQYNEKVQVYKQLSWVWRDHDIDLTCAQGEIWDQDNTVLIDDSVEKAASEPFNLIKIDEYCGGKDQLDMLGPLIQYLEVLKTVVDVSSWMRVHPFRIDHEAAPYDWMPLVNDMH</sequence>
<reference evidence="4 5" key="1">
    <citation type="journal article" date="2012" name="PLoS Pathog.">
        <title>Diverse lifestyles and strategies of plant pathogenesis encoded in the genomes of eighteen Dothideomycetes fungi.</title>
        <authorList>
            <person name="Ohm R.A."/>
            <person name="Feau N."/>
            <person name="Henrissat B."/>
            <person name="Schoch C.L."/>
            <person name="Horwitz B.A."/>
            <person name="Barry K.W."/>
            <person name="Condon B.J."/>
            <person name="Copeland A.C."/>
            <person name="Dhillon B."/>
            <person name="Glaser F."/>
            <person name="Hesse C.N."/>
            <person name="Kosti I."/>
            <person name="LaButti K."/>
            <person name="Lindquist E.A."/>
            <person name="Lucas S."/>
            <person name="Salamov A.A."/>
            <person name="Bradshaw R.E."/>
            <person name="Ciuffetti L."/>
            <person name="Hamelin R.C."/>
            <person name="Kema G.H.J."/>
            <person name="Lawrence C."/>
            <person name="Scott J.A."/>
            <person name="Spatafora J.W."/>
            <person name="Turgeon B.G."/>
            <person name="de Wit P.J.G.M."/>
            <person name="Zhong S."/>
            <person name="Goodwin S.B."/>
            <person name="Grigoriev I.V."/>
        </authorList>
    </citation>
    <scope>NUCLEOTIDE SEQUENCE [LARGE SCALE GENOMIC DNA]</scope>
    <source>
        <strain evidence="4 5">UAMH 10762</strain>
    </source>
</reference>
<evidence type="ECO:0000313" key="5">
    <source>
        <dbReference type="Proteomes" id="UP000011761"/>
    </source>
</evidence>
<accession>M2LQA2</accession>
<dbReference type="InterPro" id="IPR023214">
    <property type="entry name" value="HAD_sf"/>
</dbReference>
<dbReference type="GeneID" id="19112278"/>
<dbReference type="Gene3D" id="3.40.50.1000">
    <property type="entry name" value="HAD superfamily/HAD-like"/>
    <property type="match status" value="1"/>
</dbReference>
<keyword evidence="1" id="KW-0496">Mitochondrion</keyword>
<dbReference type="Proteomes" id="UP000011761">
    <property type="component" value="Unassembled WGS sequence"/>
</dbReference>
<feature type="region of interest" description="Disordered" evidence="2">
    <location>
        <begin position="27"/>
        <end position="50"/>
    </location>
</feature>
<feature type="compositionally biased region" description="Low complexity" evidence="2">
    <location>
        <begin position="201"/>
        <end position="211"/>
    </location>
</feature>
<evidence type="ECO:0000256" key="1">
    <source>
        <dbReference type="RuleBase" id="RU365079"/>
    </source>
</evidence>
<keyword evidence="1" id="KW-0653">Protein transport</keyword>
<keyword evidence="1" id="KW-0809">Transit peptide</keyword>
<evidence type="ECO:0000256" key="2">
    <source>
        <dbReference type="SAM" id="MobiDB-lite"/>
    </source>
</evidence>
<feature type="compositionally biased region" description="Basic residues" evidence="2">
    <location>
        <begin position="176"/>
        <end position="186"/>
    </location>
</feature>
<dbReference type="SMART" id="SM00577">
    <property type="entry name" value="CPDc"/>
    <property type="match status" value="1"/>
</dbReference>
<organism evidence="4 5">
    <name type="scientific">Baudoinia panamericana (strain UAMH 10762)</name>
    <name type="common">Angels' share fungus</name>
    <name type="synonym">Baudoinia compniacensis (strain UAMH 10762)</name>
    <dbReference type="NCBI Taxonomy" id="717646"/>
    <lineage>
        <taxon>Eukaryota</taxon>
        <taxon>Fungi</taxon>
        <taxon>Dikarya</taxon>
        <taxon>Ascomycota</taxon>
        <taxon>Pezizomycotina</taxon>
        <taxon>Dothideomycetes</taxon>
        <taxon>Dothideomycetidae</taxon>
        <taxon>Mycosphaerellales</taxon>
        <taxon>Teratosphaeriaceae</taxon>
        <taxon>Baudoinia</taxon>
    </lineage>
</organism>
<dbReference type="InterPro" id="IPR050365">
    <property type="entry name" value="TIM50"/>
</dbReference>
<dbReference type="GO" id="GO:0005744">
    <property type="term" value="C:TIM23 mitochondrial import inner membrane translocase complex"/>
    <property type="evidence" value="ECO:0007669"/>
    <property type="project" value="UniProtKB-UniRule"/>
</dbReference>
<feature type="domain" description="FCP1 homology" evidence="3">
    <location>
        <begin position="249"/>
        <end position="414"/>
    </location>
</feature>
<dbReference type="InterPro" id="IPR004274">
    <property type="entry name" value="FCP1_dom"/>
</dbReference>